<feature type="domain" description="MacB-like periplasmic core" evidence="9">
    <location>
        <begin position="25"/>
        <end position="233"/>
    </location>
</feature>
<keyword evidence="5 7" id="KW-0472">Membrane</keyword>
<organism evidence="10 11">
    <name type="scientific">Pedobacter soli</name>
    <dbReference type="NCBI Taxonomy" id="390242"/>
    <lineage>
        <taxon>Bacteria</taxon>
        <taxon>Pseudomonadati</taxon>
        <taxon>Bacteroidota</taxon>
        <taxon>Sphingobacteriia</taxon>
        <taxon>Sphingobacteriales</taxon>
        <taxon>Sphingobacteriaceae</taxon>
        <taxon>Pedobacter</taxon>
    </lineage>
</organism>
<sequence>MMFRHLFKLIWNKRKQNFLFLSEILVSFMVIFAVFSFLTFYYQNYSKPLGFDYKKVWSISYDNGLLTKNRDSLNIFYDNLYKSLKAMPQIEEVTYTGANFPYSNSTMSTGLNSNGKKFNPVNSYVVGADYQKVWNIKLVAGRWFLPEDAVTKNKNFIINETLKKQMFGEGDAIGKLIGDYDDKEKMKIIGVVQDIKANGDFWPAGNAMFTRLDTGYFRNNSHILVKVRDGADATFESQLYKFMTNTMKNSVEIQHLSEMRDAKNEVTIIPMVIFIIIASFLIINVALGLFGVLWYNINKRRSEIGLRRAIGASGSSVSLQLVMEAMILATMSLMVGCFFAIQFPLLSVFNIPASVYIVAMLLSILFIYLLVFACSLYPGKQAAGIHPAIALHEE</sequence>
<dbReference type="Proteomes" id="UP000199455">
    <property type="component" value="Unassembled WGS sequence"/>
</dbReference>
<evidence type="ECO:0000313" key="11">
    <source>
        <dbReference type="Proteomes" id="UP000199455"/>
    </source>
</evidence>
<evidence type="ECO:0000256" key="6">
    <source>
        <dbReference type="ARBA" id="ARBA00038076"/>
    </source>
</evidence>
<keyword evidence="2" id="KW-1003">Cell membrane</keyword>
<dbReference type="InterPro" id="IPR003838">
    <property type="entry name" value="ABC3_permease_C"/>
</dbReference>
<dbReference type="GO" id="GO:0005886">
    <property type="term" value="C:plasma membrane"/>
    <property type="evidence" value="ECO:0007669"/>
    <property type="project" value="UniProtKB-SubCell"/>
</dbReference>
<dbReference type="Pfam" id="PF12704">
    <property type="entry name" value="MacB_PCD"/>
    <property type="match status" value="1"/>
</dbReference>
<dbReference type="GO" id="GO:0022857">
    <property type="term" value="F:transmembrane transporter activity"/>
    <property type="evidence" value="ECO:0007669"/>
    <property type="project" value="TreeGrafter"/>
</dbReference>
<feature type="transmembrane region" description="Helical" evidence="7">
    <location>
        <begin position="20"/>
        <end position="42"/>
    </location>
</feature>
<dbReference type="EMBL" id="FMZH01000004">
    <property type="protein sequence ID" value="SDD14958.1"/>
    <property type="molecule type" value="Genomic_DNA"/>
</dbReference>
<name>A0A1G6SDJ0_9SPHI</name>
<evidence type="ECO:0000256" key="3">
    <source>
        <dbReference type="ARBA" id="ARBA00022692"/>
    </source>
</evidence>
<dbReference type="Pfam" id="PF02687">
    <property type="entry name" value="FtsX"/>
    <property type="match status" value="1"/>
</dbReference>
<dbReference type="InterPro" id="IPR025857">
    <property type="entry name" value="MacB_PCD"/>
</dbReference>
<feature type="transmembrane region" description="Helical" evidence="7">
    <location>
        <begin position="268"/>
        <end position="296"/>
    </location>
</feature>
<dbReference type="PANTHER" id="PTHR30572">
    <property type="entry name" value="MEMBRANE COMPONENT OF TRANSPORTER-RELATED"/>
    <property type="match status" value="1"/>
</dbReference>
<feature type="transmembrane region" description="Helical" evidence="7">
    <location>
        <begin position="353"/>
        <end position="377"/>
    </location>
</feature>
<gene>
    <name evidence="10" type="ORF">SAMN04488024_104230</name>
</gene>
<feature type="domain" description="ABC3 transporter permease C-terminal" evidence="8">
    <location>
        <begin position="275"/>
        <end position="387"/>
    </location>
</feature>
<evidence type="ECO:0000259" key="9">
    <source>
        <dbReference type="Pfam" id="PF12704"/>
    </source>
</evidence>
<dbReference type="AlphaFoldDB" id="A0A1G6SDJ0"/>
<feature type="transmembrane region" description="Helical" evidence="7">
    <location>
        <begin position="317"/>
        <end position="341"/>
    </location>
</feature>
<evidence type="ECO:0000256" key="5">
    <source>
        <dbReference type="ARBA" id="ARBA00023136"/>
    </source>
</evidence>
<evidence type="ECO:0000256" key="4">
    <source>
        <dbReference type="ARBA" id="ARBA00022989"/>
    </source>
</evidence>
<dbReference type="STRING" id="390242.SAMN04488024_104230"/>
<keyword evidence="4 7" id="KW-1133">Transmembrane helix</keyword>
<dbReference type="PANTHER" id="PTHR30572:SF4">
    <property type="entry name" value="ABC TRANSPORTER PERMEASE YTRF"/>
    <property type="match status" value="1"/>
</dbReference>
<evidence type="ECO:0000256" key="2">
    <source>
        <dbReference type="ARBA" id="ARBA00022475"/>
    </source>
</evidence>
<keyword evidence="3 7" id="KW-0812">Transmembrane</keyword>
<comment type="subcellular location">
    <subcellularLocation>
        <location evidence="1">Cell membrane</location>
        <topology evidence="1">Multi-pass membrane protein</topology>
    </subcellularLocation>
</comment>
<evidence type="ECO:0000256" key="7">
    <source>
        <dbReference type="SAM" id="Phobius"/>
    </source>
</evidence>
<protein>
    <submittedName>
        <fullName evidence="10">Putative ABC transport system permease protein</fullName>
    </submittedName>
</protein>
<reference evidence="11" key="1">
    <citation type="submission" date="2016-10" db="EMBL/GenBank/DDBJ databases">
        <authorList>
            <person name="Varghese N."/>
            <person name="Submissions S."/>
        </authorList>
    </citation>
    <scope>NUCLEOTIDE SEQUENCE [LARGE SCALE GENOMIC DNA]</scope>
    <source>
        <strain evidence="11">DSM 18609</strain>
    </source>
</reference>
<dbReference type="RefSeq" id="WP_244154639.1">
    <property type="nucleotide sequence ID" value="NZ_FMZH01000004.1"/>
</dbReference>
<keyword evidence="11" id="KW-1185">Reference proteome</keyword>
<evidence type="ECO:0000256" key="1">
    <source>
        <dbReference type="ARBA" id="ARBA00004651"/>
    </source>
</evidence>
<proteinExistence type="inferred from homology"/>
<dbReference type="InterPro" id="IPR050250">
    <property type="entry name" value="Macrolide_Exporter_MacB"/>
</dbReference>
<evidence type="ECO:0000259" key="8">
    <source>
        <dbReference type="Pfam" id="PF02687"/>
    </source>
</evidence>
<accession>A0A1G6SDJ0</accession>
<evidence type="ECO:0000313" key="10">
    <source>
        <dbReference type="EMBL" id="SDD14958.1"/>
    </source>
</evidence>
<comment type="similarity">
    <text evidence="6">Belongs to the ABC-4 integral membrane protein family.</text>
</comment>